<evidence type="ECO:0000259" key="2">
    <source>
        <dbReference type="Pfam" id="PF02517"/>
    </source>
</evidence>
<evidence type="ECO:0000313" key="4">
    <source>
        <dbReference type="Proteomes" id="UP000001876"/>
    </source>
</evidence>
<reference evidence="3 4" key="1">
    <citation type="journal article" date="2009" name="Science">
        <title>Green evolution and dynamic adaptations revealed by genomes of the marine picoeukaryotes Micromonas.</title>
        <authorList>
            <person name="Worden A.Z."/>
            <person name="Lee J.H."/>
            <person name="Mock T."/>
            <person name="Rouze P."/>
            <person name="Simmons M.P."/>
            <person name="Aerts A.L."/>
            <person name="Allen A.E."/>
            <person name="Cuvelier M.L."/>
            <person name="Derelle E."/>
            <person name="Everett M.V."/>
            <person name="Foulon E."/>
            <person name="Grimwood J."/>
            <person name="Gundlach H."/>
            <person name="Henrissat B."/>
            <person name="Napoli C."/>
            <person name="McDonald S.M."/>
            <person name="Parker M.S."/>
            <person name="Rombauts S."/>
            <person name="Salamov A."/>
            <person name="Von Dassow P."/>
            <person name="Badger J.H."/>
            <person name="Coutinho P.M."/>
            <person name="Demir E."/>
            <person name="Dubchak I."/>
            <person name="Gentemann C."/>
            <person name="Eikrem W."/>
            <person name="Gready J.E."/>
            <person name="John U."/>
            <person name="Lanier W."/>
            <person name="Lindquist E.A."/>
            <person name="Lucas S."/>
            <person name="Mayer K.F."/>
            <person name="Moreau H."/>
            <person name="Not F."/>
            <person name="Otillar R."/>
            <person name="Panaud O."/>
            <person name="Pangilinan J."/>
            <person name="Paulsen I."/>
            <person name="Piegu B."/>
            <person name="Poliakov A."/>
            <person name="Robbens S."/>
            <person name="Schmutz J."/>
            <person name="Toulza E."/>
            <person name="Wyss T."/>
            <person name="Zelensky A."/>
            <person name="Zhou K."/>
            <person name="Armbrust E.V."/>
            <person name="Bhattacharya D."/>
            <person name="Goodenough U.W."/>
            <person name="Van de Peer Y."/>
            <person name="Grigoriev I.V."/>
        </authorList>
    </citation>
    <scope>NUCLEOTIDE SEQUENCE [LARGE SCALE GENOMIC DNA]</scope>
    <source>
        <strain evidence="3 4">CCMP1545</strain>
    </source>
</reference>
<name>C1MYX3_MICPC</name>
<dbReference type="GeneID" id="9686297"/>
<sequence length="336" mass="34274">MGSTLALAPPTSRPATRPLAAPASRAKTASRGGARRRRPRRFAETRDVRRAHRASSSSSSSGDDNDDTTASTSAASSSSLAKENGGGGGGLARDGDGDVDVDFDFDVDDATSAWILARFAFIWIACGYLTVPSLAAIERVDAPSSLPAAHLGCALLLGESAKALATTTMLRAELRDVEGGRDAMPWTRYRRRRGGGAAAADGLRTTTRGDVLAGVAFGVVASIAGRVADVAANGTAGAGAGAGGDAAAAPDGLLSLLAASSPVATTCLALSSLLVAPALEELFFRGYVLPATARRVRSPVLSVSLTSALFASAHFRRVLSSHQSPYDPVRAVNADP</sequence>
<evidence type="ECO:0000313" key="3">
    <source>
        <dbReference type="EMBL" id="EEH54508.1"/>
    </source>
</evidence>
<keyword evidence="4" id="KW-1185">Reference proteome</keyword>
<dbReference type="AlphaFoldDB" id="C1MYX3"/>
<evidence type="ECO:0000256" key="1">
    <source>
        <dbReference type="SAM" id="MobiDB-lite"/>
    </source>
</evidence>
<proteinExistence type="predicted"/>
<feature type="compositionally biased region" description="Low complexity" evidence="1">
    <location>
        <begin position="54"/>
        <end position="79"/>
    </location>
</feature>
<dbReference type="RefSeq" id="XP_003060858.1">
    <property type="nucleotide sequence ID" value="XM_003060812.1"/>
</dbReference>
<feature type="domain" description="CAAX prenyl protease 2/Lysostaphin resistance protein A-like" evidence="2">
    <location>
        <begin position="266"/>
        <end position="316"/>
    </location>
</feature>
<feature type="compositionally biased region" description="Low complexity" evidence="1">
    <location>
        <begin position="23"/>
        <end position="32"/>
    </location>
</feature>
<dbReference type="GO" id="GO:0080120">
    <property type="term" value="P:CAAX-box protein maturation"/>
    <property type="evidence" value="ECO:0007669"/>
    <property type="project" value="UniProtKB-ARBA"/>
</dbReference>
<gene>
    <name evidence="3" type="ORF">MICPUCDRAFT_60522</name>
</gene>
<protein>
    <submittedName>
        <fullName evidence="3">Predicted protein</fullName>
    </submittedName>
</protein>
<dbReference type="GO" id="GO:0004175">
    <property type="term" value="F:endopeptidase activity"/>
    <property type="evidence" value="ECO:0007669"/>
    <property type="project" value="UniProtKB-ARBA"/>
</dbReference>
<dbReference type="Proteomes" id="UP000001876">
    <property type="component" value="Unassembled WGS sequence"/>
</dbReference>
<dbReference type="InterPro" id="IPR003675">
    <property type="entry name" value="Rce1/LyrA-like_dom"/>
</dbReference>
<organism evidence="4">
    <name type="scientific">Micromonas pusilla (strain CCMP1545)</name>
    <name type="common">Picoplanktonic green alga</name>
    <dbReference type="NCBI Taxonomy" id="564608"/>
    <lineage>
        <taxon>Eukaryota</taxon>
        <taxon>Viridiplantae</taxon>
        <taxon>Chlorophyta</taxon>
        <taxon>Mamiellophyceae</taxon>
        <taxon>Mamiellales</taxon>
        <taxon>Mamiellaceae</taxon>
        <taxon>Micromonas</taxon>
    </lineage>
</organism>
<feature type="region of interest" description="Disordered" evidence="1">
    <location>
        <begin position="1"/>
        <end position="93"/>
    </location>
</feature>
<dbReference type="Pfam" id="PF02517">
    <property type="entry name" value="Rce1-like"/>
    <property type="match status" value="1"/>
</dbReference>
<dbReference type="KEGG" id="mpp:MICPUCDRAFT_60522"/>
<accession>C1MYX3</accession>
<dbReference type="EMBL" id="GG663743">
    <property type="protein sequence ID" value="EEH54508.1"/>
    <property type="molecule type" value="Genomic_DNA"/>
</dbReference>